<evidence type="ECO:0000313" key="5">
    <source>
        <dbReference type="Proteomes" id="UP000253562"/>
    </source>
</evidence>
<accession>A0A368KN63</accession>
<reference evidence="4 5" key="1">
    <citation type="submission" date="2018-07" db="EMBL/GenBank/DDBJ databases">
        <title>Comparative genomes isolates from brazilian mangrove.</title>
        <authorList>
            <person name="De Araujo J.E."/>
            <person name="Taketani R.G."/>
            <person name="Silva M.C.P."/>
            <person name="Lourenco M.V."/>
            <person name="Oliveira V.M."/>
            <person name="Andreote F.D."/>
        </authorList>
    </citation>
    <scope>NUCLEOTIDE SEQUENCE [LARGE SCALE GENOMIC DNA]</scope>
    <source>
        <strain evidence="4 5">HEX PRIS-MGV</strain>
    </source>
</reference>
<dbReference type="Gene3D" id="2.180.10.10">
    <property type="entry name" value="RHS repeat-associated core"/>
    <property type="match status" value="1"/>
</dbReference>
<feature type="region of interest" description="Disordered" evidence="2">
    <location>
        <begin position="400"/>
        <end position="451"/>
    </location>
</feature>
<evidence type="ECO:0000313" key="4">
    <source>
        <dbReference type="EMBL" id="RCS44187.1"/>
    </source>
</evidence>
<sequence length="451" mass="48376">MGGECRSAFAHENASGDVYWALTDHLNTVHDWAEYDDLTDTTSVANHITYDAFGNVLSETNATLDTAGFGFTARYFDEATGLQYNTNRWYNAQLGRWMSQDPIGFDGGDENLYRYVGNEVTVFTDPSGLQPPQATRTWVGLGWDWGVYAMDQGMMAGVPGYMIYRTSQDTADMVIHDGGTVYKNTSHMPLTQRSYVICGLLLANMTGVRGISDAGSPYDAVDAHRQSVWERTSDGVVGTAQLGLTGFGLKGTIYRAAPFTRSPFTRQSPGGRSASSFRPAYRSEPSLMDEGAMTTREAQFNADLRKFLNSPESKSASRNPASSGTKGLAREAAGDLNCPTDGVAPNSAPHFSGTDKPWISGATPDSKYTHIGPDGKAVQNAIYDSSGNVIGHVDFKNHGLGATSGHGHQFPVPGNPASGHGPGKPHIPPSQLPPGWSDLPPGVQPRTPIGQ</sequence>
<feature type="domain" description="Teneurin-like YD-shell" evidence="3">
    <location>
        <begin position="14"/>
        <end position="105"/>
    </location>
</feature>
<dbReference type="PANTHER" id="PTHR32305">
    <property type="match status" value="1"/>
</dbReference>
<organism evidence="4 5">
    <name type="scientific">Bremerella cremea</name>
    <dbReference type="NCBI Taxonomy" id="1031537"/>
    <lineage>
        <taxon>Bacteria</taxon>
        <taxon>Pseudomonadati</taxon>
        <taxon>Planctomycetota</taxon>
        <taxon>Planctomycetia</taxon>
        <taxon>Pirellulales</taxon>
        <taxon>Pirellulaceae</taxon>
        <taxon>Bremerella</taxon>
    </lineage>
</organism>
<dbReference type="InterPro" id="IPR022385">
    <property type="entry name" value="Rhs_assc_core"/>
</dbReference>
<dbReference type="PANTHER" id="PTHR32305:SF15">
    <property type="entry name" value="PROTEIN RHSA-RELATED"/>
    <property type="match status" value="1"/>
</dbReference>
<dbReference type="RefSeq" id="WP_114370530.1">
    <property type="nucleotide sequence ID" value="NZ_QPEX01000035.1"/>
</dbReference>
<protein>
    <submittedName>
        <fullName evidence="4">RHS repeat-associated core domain-containing protein</fullName>
    </submittedName>
</protein>
<evidence type="ECO:0000256" key="1">
    <source>
        <dbReference type="ARBA" id="ARBA00022737"/>
    </source>
</evidence>
<proteinExistence type="predicted"/>
<dbReference type="NCBIfam" id="TIGR03696">
    <property type="entry name" value="Rhs_assc_core"/>
    <property type="match status" value="1"/>
</dbReference>
<evidence type="ECO:0000256" key="2">
    <source>
        <dbReference type="SAM" id="MobiDB-lite"/>
    </source>
</evidence>
<dbReference type="Pfam" id="PF25023">
    <property type="entry name" value="TEN_YD-shell"/>
    <property type="match status" value="1"/>
</dbReference>
<dbReference type="EMBL" id="QPEX01000035">
    <property type="protein sequence ID" value="RCS44187.1"/>
    <property type="molecule type" value="Genomic_DNA"/>
</dbReference>
<dbReference type="PRINTS" id="PR00394">
    <property type="entry name" value="RHSPROTEIN"/>
</dbReference>
<feature type="region of interest" description="Disordered" evidence="2">
    <location>
        <begin position="308"/>
        <end position="372"/>
    </location>
</feature>
<dbReference type="InterPro" id="IPR050708">
    <property type="entry name" value="T6SS_VgrG/RHS"/>
</dbReference>
<feature type="region of interest" description="Disordered" evidence="2">
    <location>
        <begin position="261"/>
        <end position="290"/>
    </location>
</feature>
<name>A0A368KN63_9BACT</name>
<evidence type="ECO:0000259" key="3">
    <source>
        <dbReference type="Pfam" id="PF25023"/>
    </source>
</evidence>
<feature type="compositionally biased region" description="Polar residues" evidence="2">
    <location>
        <begin position="310"/>
        <end position="325"/>
    </location>
</feature>
<dbReference type="Proteomes" id="UP000253562">
    <property type="component" value="Unassembled WGS sequence"/>
</dbReference>
<dbReference type="OrthoDB" id="292779at2"/>
<keyword evidence="1" id="KW-0677">Repeat</keyword>
<dbReference type="InterPro" id="IPR056823">
    <property type="entry name" value="TEN-like_YD-shell"/>
</dbReference>
<dbReference type="AlphaFoldDB" id="A0A368KN63"/>
<comment type="caution">
    <text evidence="4">The sequence shown here is derived from an EMBL/GenBank/DDBJ whole genome shotgun (WGS) entry which is preliminary data.</text>
</comment>
<gene>
    <name evidence="4" type="ORF">DTL42_17910</name>
</gene>
<feature type="compositionally biased region" description="Polar residues" evidence="2">
    <location>
        <begin position="262"/>
        <end position="276"/>
    </location>
</feature>